<dbReference type="EMBL" id="AAWS01000021">
    <property type="protein sequence ID" value="EAY27670.1"/>
    <property type="molecule type" value="Genomic_DNA"/>
</dbReference>
<evidence type="ECO:0000313" key="3">
    <source>
        <dbReference type="Proteomes" id="UP000004095"/>
    </source>
</evidence>
<name>A1ZPD1_MICM2</name>
<reference evidence="2 3" key="1">
    <citation type="submission" date="2007-01" db="EMBL/GenBank/DDBJ databases">
        <authorList>
            <person name="Haygood M."/>
            <person name="Podell S."/>
            <person name="Anderson C."/>
            <person name="Hopkinson B."/>
            <person name="Roe K."/>
            <person name="Barbeau K."/>
            <person name="Gaasterland T."/>
            <person name="Ferriera S."/>
            <person name="Johnson J."/>
            <person name="Kravitz S."/>
            <person name="Beeson K."/>
            <person name="Sutton G."/>
            <person name="Rogers Y.-H."/>
            <person name="Friedman R."/>
            <person name="Frazier M."/>
            <person name="Venter J.C."/>
        </authorList>
    </citation>
    <scope>NUCLEOTIDE SEQUENCE [LARGE SCALE GENOMIC DNA]</scope>
    <source>
        <strain evidence="2 3">ATCC 23134</strain>
    </source>
</reference>
<organism evidence="2 3">
    <name type="scientific">Microscilla marina ATCC 23134</name>
    <dbReference type="NCBI Taxonomy" id="313606"/>
    <lineage>
        <taxon>Bacteria</taxon>
        <taxon>Pseudomonadati</taxon>
        <taxon>Bacteroidota</taxon>
        <taxon>Cytophagia</taxon>
        <taxon>Cytophagales</taxon>
        <taxon>Microscillaceae</taxon>
        <taxon>Microscilla</taxon>
    </lineage>
</organism>
<dbReference type="Proteomes" id="UP000004095">
    <property type="component" value="Unassembled WGS sequence"/>
</dbReference>
<keyword evidence="3" id="KW-1185">Reference proteome</keyword>
<evidence type="ECO:0000313" key="2">
    <source>
        <dbReference type="EMBL" id="EAY27670.1"/>
    </source>
</evidence>
<dbReference type="AlphaFoldDB" id="A1ZPD1"/>
<feature type="region of interest" description="Disordered" evidence="1">
    <location>
        <begin position="39"/>
        <end position="61"/>
    </location>
</feature>
<proteinExistence type="predicted"/>
<dbReference type="RefSeq" id="WP_002698989.1">
    <property type="nucleotide sequence ID" value="NZ_AAWS01000021.1"/>
</dbReference>
<sequence>MYISYILGLIFTLLPIMNGAPCLWIEALDNIEERELEEKRQKGNKIIKEGDTRQHSGGGNSDDFVSAYSYYLPERQSTPIPFCARNTGQGAHHRHKKGQKIALFLRYCSLKIYCS</sequence>
<gene>
    <name evidence="2" type="ORF">M23134_03738</name>
</gene>
<comment type="caution">
    <text evidence="2">The sequence shown here is derived from an EMBL/GenBank/DDBJ whole genome shotgun (WGS) entry which is preliminary data.</text>
</comment>
<protein>
    <submittedName>
        <fullName evidence="2">Uncharacterized protein</fullName>
    </submittedName>
</protein>
<feature type="compositionally biased region" description="Basic and acidic residues" evidence="1">
    <location>
        <begin position="39"/>
        <end position="54"/>
    </location>
</feature>
<evidence type="ECO:0000256" key="1">
    <source>
        <dbReference type="SAM" id="MobiDB-lite"/>
    </source>
</evidence>
<accession>A1ZPD1</accession>